<proteinExistence type="predicted"/>
<dbReference type="Proteomes" id="UP000024635">
    <property type="component" value="Unassembled WGS sequence"/>
</dbReference>
<dbReference type="EMBL" id="JARK01000257">
    <property type="protein sequence ID" value="EYC39403.1"/>
    <property type="molecule type" value="Genomic_DNA"/>
</dbReference>
<protein>
    <submittedName>
        <fullName evidence="2">Uncharacterized protein</fullName>
    </submittedName>
</protein>
<comment type="caution">
    <text evidence="2">The sequence shown here is derived from an EMBL/GenBank/DDBJ whole genome shotgun (WGS) entry which is preliminary data.</text>
</comment>
<sequence>MNRSRKITFVEHGRVPHFYFRDPNEDTHRHRSQAHGGSRRSREVEGHHRNAGYRQQLFGVPMLGTISHPKLKVFQLLPLKLCQQGYLRC</sequence>
<organism evidence="2 3">
    <name type="scientific">Ancylostoma ceylanicum</name>
    <dbReference type="NCBI Taxonomy" id="53326"/>
    <lineage>
        <taxon>Eukaryota</taxon>
        <taxon>Metazoa</taxon>
        <taxon>Ecdysozoa</taxon>
        <taxon>Nematoda</taxon>
        <taxon>Chromadorea</taxon>
        <taxon>Rhabditida</taxon>
        <taxon>Rhabditina</taxon>
        <taxon>Rhabditomorpha</taxon>
        <taxon>Strongyloidea</taxon>
        <taxon>Ancylostomatidae</taxon>
        <taxon>Ancylostomatinae</taxon>
        <taxon>Ancylostoma</taxon>
    </lineage>
</organism>
<feature type="compositionally biased region" description="Basic residues" evidence="1">
    <location>
        <begin position="29"/>
        <end position="39"/>
    </location>
</feature>
<evidence type="ECO:0000256" key="1">
    <source>
        <dbReference type="SAM" id="MobiDB-lite"/>
    </source>
</evidence>
<evidence type="ECO:0000313" key="2">
    <source>
        <dbReference type="EMBL" id="EYC39403.1"/>
    </source>
</evidence>
<accession>A0A016WK49</accession>
<gene>
    <name evidence="2" type="primary">Acey_s0657.g1243</name>
    <name evidence="2" type="ORF">Y032_0657g1243</name>
</gene>
<reference evidence="3" key="1">
    <citation type="journal article" date="2015" name="Nat. Genet.">
        <title>The genome and transcriptome of the zoonotic hookworm Ancylostoma ceylanicum identify infection-specific gene families.</title>
        <authorList>
            <person name="Schwarz E.M."/>
            <person name="Hu Y."/>
            <person name="Antoshechkin I."/>
            <person name="Miller M.M."/>
            <person name="Sternberg P.W."/>
            <person name="Aroian R.V."/>
        </authorList>
    </citation>
    <scope>NUCLEOTIDE SEQUENCE</scope>
    <source>
        <strain evidence="3">HY135</strain>
    </source>
</reference>
<dbReference type="AlphaFoldDB" id="A0A016WK49"/>
<keyword evidence="3" id="KW-1185">Reference proteome</keyword>
<name>A0A016WK49_9BILA</name>
<evidence type="ECO:0000313" key="3">
    <source>
        <dbReference type="Proteomes" id="UP000024635"/>
    </source>
</evidence>
<feature type="region of interest" description="Disordered" evidence="1">
    <location>
        <begin position="20"/>
        <end position="49"/>
    </location>
</feature>